<dbReference type="Gene3D" id="1.20.1250.20">
    <property type="entry name" value="MFS general substrate transporter like domains"/>
    <property type="match status" value="2"/>
</dbReference>
<evidence type="ECO:0000256" key="1">
    <source>
        <dbReference type="ARBA" id="ARBA00004141"/>
    </source>
</evidence>
<feature type="region of interest" description="Disordered" evidence="6">
    <location>
        <begin position="1"/>
        <end position="54"/>
    </location>
</feature>
<feature type="transmembrane region" description="Helical" evidence="7">
    <location>
        <begin position="375"/>
        <end position="394"/>
    </location>
</feature>
<evidence type="ECO:0000256" key="4">
    <source>
        <dbReference type="ARBA" id="ARBA00022989"/>
    </source>
</evidence>
<dbReference type="Pfam" id="PF07690">
    <property type="entry name" value="MFS_1"/>
    <property type="match status" value="1"/>
</dbReference>
<dbReference type="PANTHER" id="PTHR43791:SF47">
    <property type="entry name" value="MAJOR FACILITATOR SUPERFAMILY (MFS) PROFILE DOMAIN-CONTAINING PROTEIN-RELATED"/>
    <property type="match status" value="1"/>
</dbReference>
<dbReference type="InterPro" id="IPR020846">
    <property type="entry name" value="MFS_dom"/>
</dbReference>
<organism evidence="9 10">
    <name type="scientific">Sordaria macrospora</name>
    <dbReference type="NCBI Taxonomy" id="5147"/>
    <lineage>
        <taxon>Eukaryota</taxon>
        <taxon>Fungi</taxon>
        <taxon>Dikarya</taxon>
        <taxon>Ascomycota</taxon>
        <taxon>Pezizomycotina</taxon>
        <taxon>Sordariomycetes</taxon>
        <taxon>Sordariomycetidae</taxon>
        <taxon>Sordariales</taxon>
        <taxon>Sordariaceae</taxon>
        <taxon>Sordaria</taxon>
    </lineage>
</organism>
<feature type="transmembrane region" description="Helical" evidence="7">
    <location>
        <begin position="432"/>
        <end position="453"/>
    </location>
</feature>
<keyword evidence="4 7" id="KW-1133">Transmembrane helix</keyword>
<dbReference type="GO" id="GO:0022857">
    <property type="term" value="F:transmembrane transporter activity"/>
    <property type="evidence" value="ECO:0007669"/>
    <property type="project" value="InterPro"/>
</dbReference>
<dbReference type="FunFam" id="1.20.1250.20:FF:000511">
    <property type="entry name" value="MFS general substrate transporter"/>
    <property type="match status" value="1"/>
</dbReference>
<dbReference type="EMBL" id="NMPR01000015">
    <property type="protein sequence ID" value="KAA8635107.1"/>
    <property type="molecule type" value="Genomic_DNA"/>
</dbReference>
<keyword evidence="3 7" id="KW-0812">Transmembrane</keyword>
<feature type="transmembrane region" description="Helical" evidence="7">
    <location>
        <begin position="113"/>
        <end position="134"/>
    </location>
</feature>
<feature type="transmembrane region" description="Helical" evidence="7">
    <location>
        <begin position="166"/>
        <end position="191"/>
    </location>
</feature>
<reference evidence="9 10" key="1">
    <citation type="submission" date="2017-07" db="EMBL/GenBank/DDBJ databases">
        <title>Genome sequence of the Sordaria macrospora wild type strain R19027.</title>
        <authorList>
            <person name="Nowrousian M."/>
            <person name="Teichert I."/>
            <person name="Kueck U."/>
        </authorList>
    </citation>
    <scope>NUCLEOTIDE SEQUENCE [LARGE SCALE GENOMIC DNA]</scope>
    <source>
        <strain evidence="9 10">R19027</strain>
        <tissue evidence="9">Mycelium</tissue>
    </source>
</reference>
<evidence type="ECO:0000256" key="6">
    <source>
        <dbReference type="SAM" id="MobiDB-lite"/>
    </source>
</evidence>
<dbReference type="InterPro" id="IPR036259">
    <property type="entry name" value="MFS_trans_sf"/>
</dbReference>
<feature type="transmembrane region" description="Helical" evidence="7">
    <location>
        <begin position="349"/>
        <end position="366"/>
    </location>
</feature>
<accession>A0A8S8ZW77</accession>
<evidence type="ECO:0000259" key="8">
    <source>
        <dbReference type="PROSITE" id="PS50850"/>
    </source>
</evidence>
<feature type="transmembrane region" description="Helical" evidence="7">
    <location>
        <begin position="400"/>
        <end position="420"/>
    </location>
</feature>
<dbReference type="VEuPathDB" id="FungiDB:SMAC_03677"/>
<proteinExistence type="predicted"/>
<feature type="domain" description="Major facilitator superfamily (MFS) profile" evidence="8">
    <location>
        <begin position="75"/>
        <end position="493"/>
    </location>
</feature>
<dbReference type="InterPro" id="IPR011701">
    <property type="entry name" value="MFS"/>
</dbReference>
<dbReference type="GO" id="GO:0016020">
    <property type="term" value="C:membrane"/>
    <property type="evidence" value="ECO:0007669"/>
    <property type="project" value="UniProtKB-SubCell"/>
</dbReference>
<dbReference type="PROSITE" id="PS50850">
    <property type="entry name" value="MFS"/>
    <property type="match status" value="1"/>
</dbReference>
<feature type="compositionally biased region" description="Basic and acidic residues" evidence="6">
    <location>
        <begin position="45"/>
        <end position="54"/>
    </location>
</feature>
<dbReference type="FunFam" id="1.20.1250.20:FF:000409">
    <property type="entry name" value="MFS general substrate transporter"/>
    <property type="match status" value="1"/>
</dbReference>
<keyword evidence="2" id="KW-0813">Transport</keyword>
<protein>
    <recommendedName>
        <fullName evidence="8">Major facilitator superfamily (MFS) profile domain-containing protein</fullName>
    </recommendedName>
</protein>
<feature type="transmembrane region" description="Helical" evidence="7">
    <location>
        <begin position="203"/>
        <end position="222"/>
    </location>
</feature>
<evidence type="ECO:0000313" key="10">
    <source>
        <dbReference type="Proteomes" id="UP000433876"/>
    </source>
</evidence>
<comment type="caution">
    <text evidence="9">The sequence shown here is derived from an EMBL/GenBank/DDBJ whole genome shotgun (WGS) entry which is preliminary data.</text>
</comment>
<evidence type="ECO:0000256" key="2">
    <source>
        <dbReference type="ARBA" id="ARBA00022448"/>
    </source>
</evidence>
<keyword evidence="5 7" id="KW-0472">Membrane</keyword>
<dbReference type="Proteomes" id="UP000433876">
    <property type="component" value="Unassembled WGS sequence"/>
</dbReference>
<dbReference type="PANTHER" id="PTHR43791">
    <property type="entry name" value="PERMEASE-RELATED"/>
    <property type="match status" value="1"/>
</dbReference>
<name>A0A8S8ZW77_SORMA</name>
<sequence>MATNTYPPGGDPGIPGPQDIETKASAYHSEKAPSASDGSSPKVEAVTKTEHARPEDFNISPAEEKRIKRHIDRRLVMTVGAMYCVSLMDRTNLGAANIAGMGVELKLIENRYSIVSLVFFVTYILFQPPSTVICRKIGPRIHMSVLTTLWGAVMIGMGFVKNWEQLAALRVVLGVLEAGFFPSCVYLLSTWYTRYEVGKRNSVFYLTGCVASAFAGILAYGLMQMNGLAKLTGWRWIFIIEGILTCVLGIAGYWLLVDFPDSPRATWSFLSARDREWVCARVQADRGDVVPQKFVTRKYLASGLDWKVWAYAMIFFNTTTISYALSFFLPIILNTGMGFNIAQSQCLVAPPYAFAGFVMFAGAWVGDKYRVRGPIVAFNALLAIIGVPIMGFAASAKVRYFGVFLVTAGANSNVPAAMSYQANNIRGQWKRAFCSATFVSFGGIGGIAGSLVFREQDKLTGYKPGLYACIATSLLTLILVACLTVSFWMENKKADRGEKELEADDDDAQPGFRYTF</sequence>
<feature type="transmembrane region" description="Helical" evidence="7">
    <location>
        <begin position="465"/>
        <end position="489"/>
    </location>
</feature>
<evidence type="ECO:0000256" key="7">
    <source>
        <dbReference type="SAM" id="Phobius"/>
    </source>
</evidence>
<dbReference type="AlphaFoldDB" id="A0A8S8ZW77"/>
<dbReference type="SUPFAM" id="SSF103473">
    <property type="entry name" value="MFS general substrate transporter"/>
    <property type="match status" value="1"/>
</dbReference>
<feature type="transmembrane region" description="Helical" evidence="7">
    <location>
        <begin position="234"/>
        <end position="256"/>
    </location>
</feature>
<evidence type="ECO:0000256" key="3">
    <source>
        <dbReference type="ARBA" id="ARBA00022692"/>
    </source>
</evidence>
<evidence type="ECO:0000256" key="5">
    <source>
        <dbReference type="ARBA" id="ARBA00023136"/>
    </source>
</evidence>
<comment type="subcellular location">
    <subcellularLocation>
        <location evidence="1">Membrane</location>
        <topology evidence="1">Multi-pass membrane protein</topology>
    </subcellularLocation>
</comment>
<dbReference type="OMA" id="CNKQADR"/>
<evidence type="ECO:0000313" key="9">
    <source>
        <dbReference type="EMBL" id="KAA8635107.1"/>
    </source>
</evidence>
<gene>
    <name evidence="9" type="ORF">SMACR_03677</name>
</gene>
<feature type="transmembrane region" description="Helical" evidence="7">
    <location>
        <begin position="308"/>
        <end position="329"/>
    </location>
</feature>
<feature type="transmembrane region" description="Helical" evidence="7">
    <location>
        <begin position="141"/>
        <end position="160"/>
    </location>
</feature>